<keyword evidence="12" id="KW-1185">Reference proteome</keyword>
<dbReference type="AlphaFoldDB" id="A0A1V4IXB0"/>
<feature type="transmembrane region" description="Helical" evidence="9">
    <location>
        <begin position="157"/>
        <end position="176"/>
    </location>
</feature>
<dbReference type="GO" id="GO:0042956">
    <property type="term" value="P:maltodextrin transmembrane transport"/>
    <property type="evidence" value="ECO:0007669"/>
    <property type="project" value="TreeGrafter"/>
</dbReference>
<evidence type="ECO:0000259" key="10">
    <source>
        <dbReference type="PROSITE" id="PS50928"/>
    </source>
</evidence>
<dbReference type="PANTHER" id="PTHR32243:SF50">
    <property type="entry name" value="MALTOSE_MALTODEXTRIN TRANSPORT SYSTEM PERMEASE PROTEIN MALG"/>
    <property type="match status" value="1"/>
</dbReference>
<feature type="transmembrane region" description="Helical" evidence="9">
    <location>
        <begin position="124"/>
        <end position="145"/>
    </location>
</feature>
<dbReference type="RefSeq" id="WP_079422109.1">
    <property type="nucleotide sequence ID" value="NZ_MZGV01000004.1"/>
</dbReference>
<evidence type="ECO:0000256" key="5">
    <source>
        <dbReference type="ARBA" id="ARBA00022597"/>
    </source>
</evidence>
<evidence type="ECO:0000313" key="12">
    <source>
        <dbReference type="Proteomes" id="UP000190080"/>
    </source>
</evidence>
<dbReference type="EMBL" id="MZGV01000004">
    <property type="protein sequence ID" value="OPJ64460.1"/>
    <property type="molecule type" value="Genomic_DNA"/>
</dbReference>
<dbReference type="CDD" id="cd06261">
    <property type="entry name" value="TM_PBP2"/>
    <property type="match status" value="1"/>
</dbReference>
<keyword evidence="4" id="KW-1003">Cell membrane</keyword>
<dbReference type="PROSITE" id="PS50928">
    <property type="entry name" value="ABC_TM1"/>
    <property type="match status" value="1"/>
</dbReference>
<protein>
    <submittedName>
        <fullName evidence="11">Trehalose transport system permease protein SugB</fullName>
    </submittedName>
</protein>
<evidence type="ECO:0000256" key="7">
    <source>
        <dbReference type="ARBA" id="ARBA00022989"/>
    </source>
</evidence>
<dbReference type="PANTHER" id="PTHR32243">
    <property type="entry name" value="MALTOSE TRANSPORT SYSTEM PERMEASE-RELATED"/>
    <property type="match status" value="1"/>
</dbReference>
<proteinExistence type="inferred from homology"/>
<comment type="subcellular location">
    <subcellularLocation>
        <location evidence="1 9">Cell membrane</location>
        <topology evidence="1 9">Multi-pass membrane protein</topology>
    </subcellularLocation>
</comment>
<dbReference type="InterPro" id="IPR050901">
    <property type="entry name" value="BP-dep_ABC_trans_perm"/>
</dbReference>
<gene>
    <name evidence="11" type="primary">sugB_1</name>
    <name evidence="11" type="ORF">CLORY_06540</name>
</gene>
<accession>A0A1V4IXB0</accession>
<keyword evidence="7 9" id="KW-1133">Transmembrane helix</keyword>
<evidence type="ECO:0000256" key="9">
    <source>
        <dbReference type="RuleBase" id="RU363032"/>
    </source>
</evidence>
<sequence length="296" mass="33202">MLNTSKISNPNLKQNVFKRKTILKCTMAYIVLIIAIVFAILPILWILSTSLDAVNNLSSTSLGLLPRKFTLYNYREMLIGPDSHFFRWCFNSLIVSVTTTLFSLFLGVTAAYACSRFRFRGRKLFLNMFLLLNAFPSILSIVAYYKMLSILNLINTLGGLVLIYSGGQLVFTIWNLKGYFDTIPYEIEEASFIDGASSFDIFTKIVLPLSKPAIAVTSLFVFMSAWNEYLFAMTFTSNKNIYTLSVALWSLQNSGNYSTNWPLFAAGSMIIAIPVVIIFLFLQKSLVSGLTLGSSK</sequence>
<dbReference type="OrthoDB" id="9794684at2"/>
<evidence type="ECO:0000313" key="11">
    <source>
        <dbReference type="EMBL" id="OPJ64460.1"/>
    </source>
</evidence>
<dbReference type="Pfam" id="PF00528">
    <property type="entry name" value="BPD_transp_1"/>
    <property type="match status" value="1"/>
</dbReference>
<dbReference type="GO" id="GO:0015423">
    <property type="term" value="F:ABC-type maltose transporter activity"/>
    <property type="evidence" value="ECO:0007669"/>
    <property type="project" value="TreeGrafter"/>
</dbReference>
<dbReference type="GO" id="GO:0005886">
    <property type="term" value="C:plasma membrane"/>
    <property type="evidence" value="ECO:0007669"/>
    <property type="project" value="UniProtKB-SubCell"/>
</dbReference>
<evidence type="ECO:0000256" key="2">
    <source>
        <dbReference type="ARBA" id="ARBA00009047"/>
    </source>
</evidence>
<keyword evidence="6 9" id="KW-0812">Transmembrane</keyword>
<dbReference type="Gene3D" id="1.10.3720.10">
    <property type="entry name" value="MetI-like"/>
    <property type="match status" value="1"/>
</dbReference>
<dbReference type="SUPFAM" id="SSF161098">
    <property type="entry name" value="MetI-like"/>
    <property type="match status" value="1"/>
</dbReference>
<feature type="transmembrane region" description="Helical" evidence="9">
    <location>
        <begin position="85"/>
        <end position="112"/>
    </location>
</feature>
<evidence type="ECO:0000256" key="4">
    <source>
        <dbReference type="ARBA" id="ARBA00022475"/>
    </source>
</evidence>
<feature type="transmembrane region" description="Helical" evidence="9">
    <location>
        <begin position="21"/>
        <end position="47"/>
    </location>
</feature>
<evidence type="ECO:0000256" key="3">
    <source>
        <dbReference type="ARBA" id="ARBA00022448"/>
    </source>
</evidence>
<comment type="similarity">
    <text evidence="2">Belongs to the binding-protein-dependent transport system permease family. MalFG subfamily.</text>
</comment>
<dbReference type="InterPro" id="IPR035906">
    <property type="entry name" value="MetI-like_sf"/>
</dbReference>
<feature type="transmembrane region" description="Helical" evidence="9">
    <location>
        <begin position="213"/>
        <end position="232"/>
    </location>
</feature>
<feature type="transmembrane region" description="Helical" evidence="9">
    <location>
        <begin position="261"/>
        <end position="282"/>
    </location>
</feature>
<evidence type="ECO:0000256" key="1">
    <source>
        <dbReference type="ARBA" id="ARBA00004651"/>
    </source>
</evidence>
<evidence type="ECO:0000256" key="6">
    <source>
        <dbReference type="ARBA" id="ARBA00022692"/>
    </source>
</evidence>
<comment type="caution">
    <text evidence="11">The sequence shown here is derived from an EMBL/GenBank/DDBJ whole genome shotgun (WGS) entry which is preliminary data.</text>
</comment>
<dbReference type="STRING" id="1450648.CLORY_06540"/>
<name>A0A1V4IXB0_9CLOT</name>
<keyword evidence="3 9" id="KW-0813">Transport</keyword>
<reference evidence="11 12" key="1">
    <citation type="submission" date="2017-03" db="EMBL/GenBank/DDBJ databases">
        <title>Genome sequence of Clostridium oryzae DSM 28571.</title>
        <authorList>
            <person name="Poehlein A."/>
            <person name="Daniel R."/>
        </authorList>
    </citation>
    <scope>NUCLEOTIDE SEQUENCE [LARGE SCALE GENOMIC DNA]</scope>
    <source>
        <strain evidence="11 12">DSM 28571</strain>
    </source>
</reference>
<feature type="domain" description="ABC transmembrane type-1" evidence="10">
    <location>
        <begin position="89"/>
        <end position="282"/>
    </location>
</feature>
<keyword evidence="8 9" id="KW-0472">Membrane</keyword>
<evidence type="ECO:0000256" key="8">
    <source>
        <dbReference type="ARBA" id="ARBA00023136"/>
    </source>
</evidence>
<organism evidence="11 12">
    <name type="scientific">Clostridium oryzae</name>
    <dbReference type="NCBI Taxonomy" id="1450648"/>
    <lineage>
        <taxon>Bacteria</taxon>
        <taxon>Bacillati</taxon>
        <taxon>Bacillota</taxon>
        <taxon>Clostridia</taxon>
        <taxon>Eubacteriales</taxon>
        <taxon>Clostridiaceae</taxon>
        <taxon>Clostridium</taxon>
    </lineage>
</organism>
<dbReference type="Proteomes" id="UP000190080">
    <property type="component" value="Unassembled WGS sequence"/>
</dbReference>
<keyword evidence="5" id="KW-0762">Sugar transport</keyword>
<dbReference type="InterPro" id="IPR000515">
    <property type="entry name" value="MetI-like"/>
</dbReference>